<name>A0A194V2Y0_CYTMA</name>
<accession>A0A194V2Y0</accession>
<protein>
    <submittedName>
        <fullName evidence="1">Uncharacterized protein</fullName>
    </submittedName>
</protein>
<gene>
    <name evidence="1" type="ORF">VP1G_10952</name>
</gene>
<proteinExistence type="predicted"/>
<evidence type="ECO:0000313" key="1">
    <source>
        <dbReference type="EMBL" id="KUI58206.1"/>
    </source>
</evidence>
<keyword evidence="2" id="KW-1185">Reference proteome</keyword>
<organism evidence="1 2">
    <name type="scientific">Cytospora mali</name>
    <name type="common">Apple Valsa canker fungus</name>
    <name type="synonym">Valsa mali</name>
    <dbReference type="NCBI Taxonomy" id="578113"/>
    <lineage>
        <taxon>Eukaryota</taxon>
        <taxon>Fungi</taxon>
        <taxon>Dikarya</taxon>
        <taxon>Ascomycota</taxon>
        <taxon>Pezizomycotina</taxon>
        <taxon>Sordariomycetes</taxon>
        <taxon>Sordariomycetidae</taxon>
        <taxon>Diaporthales</taxon>
        <taxon>Cytosporaceae</taxon>
        <taxon>Cytospora</taxon>
    </lineage>
</organism>
<dbReference type="EMBL" id="KN714710">
    <property type="protein sequence ID" value="KUI58206.1"/>
    <property type="molecule type" value="Genomic_DNA"/>
</dbReference>
<dbReference type="AlphaFoldDB" id="A0A194V2Y0"/>
<reference evidence="2" key="1">
    <citation type="submission" date="2014-12" db="EMBL/GenBank/DDBJ databases">
        <title>Genome Sequence of Valsa Canker Pathogens Uncovers a Specific Adaption of Colonization on Woody Bark.</title>
        <authorList>
            <person name="Yin Z."/>
            <person name="Liu H."/>
            <person name="Gao X."/>
            <person name="Li Z."/>
            <person name="Song N."/>
            <person name="Ke X."/>
            <person name="Dai Q."/>
            <person name="Wu Y."/>
            <person name="Sun Y."/>
            <person name="Xu J.-R."/>
            <person name="Kang Z.K."/>
            <person name="Wang L."/>
            <person name="Huang L."/>
        </authorList>
    </citation>
    <scope>NUCLEOTIDE SEQUENCE [LARGE SCALE GENOMIC DNA]</scope>
    <source>
        <strain evidence="2">SXYL134</strain>
    </source>
</reference>
<dbReference type="Proteomes" id="UP000078576">
    <property type="component" value="Unassembled WGS sequence"/>
</dbReference>
<sequence length="100" mass="10557">MACAAAAVYMTLSSVGRRGRVVVLSDGALEQKGLSRTVLEAEYGASSTFNRAPGTYVDTLEKCVSVKVVDALAGWKEGPADAPYEGRDGWPVFRSPTDGD</sequence>
<evidence type="ECO:0000313" key="2">
    <source>
        <dbReference type="Proteomes" id="UP000078576"/>
    </source>
</evidence>